<evidence type="ECO:0000256" key="6">
    <source>
        <dbReference type="ARBA" id="ARBA00023136"/>
    </source>
</evidence>
<proteinExistence type="inferred from homology"/>
<evidence type="ECO:0000256" key="5">
    <source>
        <dbReference type="ARBA" id="ARBA00022989"/>
    </source>
</evidence>
<organism evidence="9 10">
    <name type="scientific">Halogeometricum rufum</name>
    <dbReference type="NCBI Taxonomy" id="553469"/>
    <lineage>
        <taxon>Archaea</taxon>
        <taxon>Methanobacteriati</taxon>
        <taxon>Methanobacteriota</taxon>
        <taxon>Stenosarchaea group</taxon>
        <taxon>Halobacteria</taxon>
        <taxon>Halobacteriales</taxon>
        <taxon>Haloferacaceae</taxon>
        <taxon>Halogeometricum</taxon>
    </lineage>
</organism>
<comment type="subcellular location">
    <subcellularLocation>
        <location evidence="1 7">Cell membrane</location>
        <topology evidence="1 7">Multi-pass membrane protein</topology>
    </subcellularLocation>
</comment>
<dbReference type="PANTHER" id="PTHR43386:SF1">
    <property type="entry name" value="D,D-DIPEPTIDE TRANSPORT SYSTEM PERMEASE PROTEIN DDPC-RELATED"/>
    <property type="match status" value="1"/>
</dbReference>
<dbReference type="CDD" id="cd06261">
    <property type="entry name" value="TM_PBP2"/>
    <property type="match status" value="1"/>
</dbReference>
<dbReference type="InterPro" id="IPR035906">
    <property type="entry name" value="MetI-like_sf"/>
</dbReference>
<dbReference type="PANTHER" id="PTHR43386">
    <property type="entry name" value="OLIGOPEPTIDE TRANSPORT SYSTEM PERMEASE PROTEIN APPC"/>
    <property type="match status" value="1"/>
</dbReference>
<feature type="transmembrane region" description="Helical" evidence="7">
    <location>
        <begin position="92"/>
        <end position="111"/>
    </location>
</feature>
<feature type="transmembrane region" description="Helical" evidence="7">
    <location>
        <begin position="132"/>
        <end position="150"/>
    </location>
</feature>
<dbReference type="EMBL" id="FOYT01000001">
    <property type="protein sequence ID" value="SFR43603.1"/>
    <property type="molecule type" value="Genomic_DNA"/>
</dbReference>
<dbReference type="InterPro" id="IPR000515">
    <property type="entry name" value="MetI-like"/>
</dbReference>
<dbReference type="Pfam" id="PF00528">
    <property type="entry name" value="BPD_transp_1"/>
    <property type="match status" value="1"/>
</dbReference>
<evidence type="ECO:0000256" key="7">
    <source>
        <dbReference type="RuleBase" id="RU363032"/>
    </source>
</evidence>
<dbReference type="InterPro" id="IPR050366">
    <property type="entry name" value="BP-dependent_transpt_permease"/>
</dbReference>
<sequence>MNVAQIAIPAYGSFLSVAAVAHLVPPADESPGAPAAGRVDWDAVTDESERSVRAAVLAAFLVVVAASFAYDYAVVASGNPFVAGVDPTAMDWLFGLSLGAFGVSLAHAVTARPERAAEVLAEFRGRPVAAGSLAYLVGFFLVGLFGPLLVGPATPDVLHAAQPPVFTTINDLIVGNCVGPVTDGACAGTARFPFGTDPFGRDMVWVTVQGARIALQVALVSSVIIVPVATVVGVTAGYFGGPVDALLMRYVDVQQSVPAIVIYFIAIFVFGRSLFLIVLVFGLLGWGGVARIVRGEVLSLRNEHYVTAAKSAGASNLDVLRKHVVPNVTDTVVVSTAQQIPYLILVEASLSFLKLNAIELPSWGETIRWGMSDYFPLFWWISTWPILVLVATILAFGLFGDALQDALDPRE</sequence>
<evidence type="ECO:0000256" key="3">
    <source>
        <dbReference type="ARBA" id="ARBA00022475"/>
    </source>
</evidence>
<dbReference type="Gene3D" id="1.10.3720.10">
    <property type="entry name" value="MetI-like"/>
    <property type="match status" value="1"/>
</dbReference>
<feature type="transmembrane region" description="Helical" evidence="7">
    <location>
        <begin position="260"/>
        <end position="284"/>
    </location>
</feature>
<evidence type="ECO:0000256" key="2">
    <source>
        <dbReference type="ARBA" id="ARBA00022448"/>
    </source>
</evidence>
<name>A0A1I6GN06_9EURY</name>
<keyword evidence="2 7" id="KW-0813">Transport</keyword>
<keyword evidence="3" id="KW-1003">Cell membrane</keyword>
<dbReference type="AlphaFoldDB" id="A0A1I6GN06"/>
<evidence type="ECO:0000256" key="1">
    <source>
        <dbReference type="ARBA" id="ARBA00004651"/>
    </source>
</evidence>
<feature type="domain" description="ABC transmembrane type-1" evidence="8">
    <location>
        <begin position="215"/>
        <end position="400"/>
    </location>
</feature>
<accession>A0A1I6GN06</accession>
<keyword evidence="10" id="KW-1185">Reference proteome</keyword>
<feature type="transmembrane region" description="Helical" evidence="7">
    <location>
        <begin position="213"/>
        <end position="239"/>
    </location>
</feature>
<dbReference type="PROSITE" id="PS50928">
    <property type="entry name" value="ABC_TM1"/>
    <property type="match status" value="1"/>
</dbReference>
<dbReference type="GO" id="GO:0005886">
    <property type="term" value="C:plasma membrane"/>
    <property type="evidence" value="ECO:0007669"/>
    <property type="project" value="UniProtKB-SubCell"/>
</dbReference>
<keyword evidence="5 7" id="KW-1133">Transmembrane helix</keyword>
<dbReference type="Proteomes" id="UP000198531">
    <property type="component" value="Unassembled WGS sequence"/>
</dbReference>
<evidence type="ECO:0000259" key="8">
    <source>
        <dbReference type="PROSITE" id="PS50928"/>
    </source>
</evidence>
<evidence type="ECO:0000313" key="9">
    <source>
        <dbReference type="EMBL" id="SFR43603.1"/>
    </source>
</evidence>
<dbReference type="SUPFAM" id="SSF161098">
    <property type="entry name" value="MetI-like"/>
    <property type="match status" value="1"/>
</dbReference>
<feature type="transmembrane region" description="Helical" evidence="7">
    <location>
        <begin position="377"/>
        <end position="400"/>
    </location>
</feature>
<reference evidence="10" key="1">
    <citation type="submission" date="2016-10" db="EMBL/GenBank/DDBJ databases">
        <authorList>
            <person name="Varghese N."/>
            <person name="Submissions S."/>
        </authorList>
    </citation>
    <scope>NUCLEOTIDE SEQUENCE [LARGE SCALE GENOMIC DNA]</scope>
    <source>
        <strain evidence="10">CGMCC 1.7736</strain>
    </source>
</reference>
<evidence type="ECO:0000256" key="4">
    <source>
        <dbReference type="ARBA" id="ARBA00022692"/>
    </source>
</evidence>
<comment type="similarity">
    <text evidence="7">Belongs to the binding-protein-dependent transport system permease family.</text>
</comment>
<evidence type="ECO:0000313" key="10">
    <source>
        <dbReference type="Proteomes" id="UP000198531"/>
    </source>
</evidence>
<keyword evidence="6 7" id="KW-0472">Membrane</keyword>
<dbReference type="GO" id="GO:0055085">
    <property type="term" value="P:transmembrane transport"/>
    <property type="evidence" value="ECO:0007669"/>
    <property type="project" value="InterPro"/>
</dbReference>
<feature type="transmembrane region" description="Helical" evidence="7">
    <location>
        <begin position="54"/>
        <end position="72"/>
    </location>
</feature>
<protein>
    <submittedName>
        <fullName evidence="9">Peptide/nickel transport system permease protein</fullName>
    </submittedName>
</protein>
<keyword evidence="4 7" id="KW-0812">Transmembrane</keyword>
<dbReference type="STRING" id="553469.SAMN04487947_1415"/>
<gene>
    <name evidence="9" type="ORF">SAMN04487947_1415</name>
</gene>